<name>A0ABP9HVY5_9ACTN</name>
<keyword evidence="2" id="KW-0732">Signal</keyword>
<feature type="signal peptide" evidence="2">
    <location>
        <begin position="1"/>
        <end position="19"/>
    </location>
</feature>
<evidence type="ECO:0000256" key="1">
    <source>
        <dbReference type="SAM" id="MobiDB-lite"/>
    </source>
</evidence>
<dbReference type="InterPro" id="IPR029046">
    <property type="entry name" value="LolA/LolB/LppX"/>
</dbReference>
<feature type="chain" id="PRO_5046769222" description="DUF4412 domain-containing protein" evidence="2">
    <location>
        <begin position="20"/>
        <end position="325"/>
    </location>
</feature>
<sequence length="325" mass="34181">MRNRTVGTAIGALCLAVVATGCSSGSDSKSADAAKDASPSAAPSASGDAKADGTGRGPAAKALSGVLGESRSKLSASNSFQTTMTTKIDGQAMMTVTSQMQYKPELAIRMSMKFEPSFIEQAGGDPSDMTSIQYLMTPDVMYMNMGPKVAAENGGKPWAKIDIAALAKADKSGQGAKLQKMFDQAQDNQSDPASQLALLQQSGDIREVGKETVGGVQTTHYSGTVNLATLQKNSADSMGLSAKEYDKLVKQYDKLGMGDMQMDMWIGADNLPVKQKIVMHLEADGEKADMEMTSTFSKWGTKVDTTPPPASQTRDVTAEMAAGKS</sequence>
<evidence type="ECO:0000313" key="4">
    <source>
        <dbReference type="Proteomes" id="UP001500466"/>
    </source>
</evidence>
<feature type="compositionally biased region" description="Low complexity" evidence="1">
    <location>
        <begin position="36"/>
        <end position="48"/>
    </location>
</feature>
<evidence type="ECO:0008006" key="5">
    <source>
        <dbReference type="Google" id="ProtNLM"/>
    </source>
</evidence>
<feature type="region of interest" description="Disordered" evidence="1">
    <location>
        <begin position="298"/>
        <end position="325"/>
    </location>
</feature>
<comment type="caution">
    <text evidence="3">The sequence shown here is derived from an EMBL/GenBank/DDBJ whole genome shotgun (WGS) entry which is preliminary data.</text>
</comment>
<dbReference type="Proteomes" id="UP001500466">
    <property type="component" value="Unassembled WGS sequence"/>
</dbReference>
<proteinExistence type="predicted"/>
<organism evidence="3 4">
    <name type="scientific">Yinghuangia aomiensis</name>
    <dbReference type="NCBI Taxonomy" id="676205"/>
    <lineage>
        <taxon>Bacteria</taxon>
        <taxon>Bacillati</taxon>
        <taxon>Actinomycetota</taxon>
        <taxon>Actinomycetes</taxon>
        <taxon>Kitasatosporales</taxon>
        <taxon>Streptomycetaceae</taxon>
        <taxon>Yinghuangia</taxon>
    </lineage>
</organism>
<gene>
    <name evidence="3" type="ORF">GCM10023205_56470</name>
</gene>
<dbReference type="Gene3D" id="2.50.20.20">
    <property type="match status" value="1"/>
</dbReference>
<evidence type="ECO:0000256" key="2">
    <source>
        <dbReference type="SAM" id="SignalP"/>
    </source>
</evidence>
<protein>
    <recommendedName>
        <fullName evidence="5">DUF4412 domain-containing protein</fullName>
    </recommendedName>
</protein>
<evidence type="ECO:0000313" key="3">
    <source>
        <dbReference type="EMBL" id="GAA4980197.1"/>
    </source>
</evidence>
<dbReference type="RefSeq" id="WP_345678526.1">
    <property type="nucleotide sequence ID" value="NZ_BAABHS010000022.1"/>
</dbReference>
<keyword evidence="4" id="KW-1185">Reference proteome</keyword>
<dbReference type="EMBL" id="BAABHS010000022">
    <property type="protein sequence ID" value="GAA4980197.1"/>
    <property type="molecule type" value="Genomic_DNA"/>
</dbReference>
<reference evidence="4" key="1">
    <citation type="journal article" date="2019" name="Int. J. Syst. Evol. Microbiol.">
        <title>The Global Catalogue of Microorganisms (GCM) 10K type strain sequencing project: providing services to taxonomists for standard genome sequencing and annotation.</title>
        <authorList>
            <consortium name="The Broad Institute Genomics Platform"/>
            <consortium name="The Broad Institute Genome Sequencing Center for Infectious Disease"/>
            <person name="Wu L."/>
            <person name="Ma J."/>
        </authorList>
    </citation>
    <scope>NUCLEOTIDE SEQUENCE [LARGE SCALE GENOMIC DNA]</scope>
    <source>
        <strain evidence="4">JCM 17986</strain>
    </source>
</reference>
<dbReference type="PROSITE" id="PS51257">
    <property type="entry name" value="PROKAR_LIPOPROTEIN"/>
    <property type="match status" value="1"/>
</dbReference>
<feature type="region of interest" description="Disordered" evidence="1">
    <location>
        <begin position="27"/>
        <end position="68"/>
    </location>
</feature>
<dbReference type="SUPFAM" id="SSF89392">
    <property type="entry name" value="Prokaryotic lipoproteins and lipoprotein localization factors"/>
    <property type="match status" value="1"/>
</dbReference>
<accession>A0ABP9HVY5</accession>